<dbReference type="InterPro" id="IPR015943">
    <property type="entry name" value="WD40/YVTN_repeat-like_dom_sf"/>
</dbReference>
<feature type="domain" description="Sortilin N-terminal" evidence="2">
    <location>
        <begin position="583"/>
        <end position="701"/>
    </location>
</feature>
<dbReference type="EMBL" id="AAWS01000008">
    <property type="protein sequence ID" value="EAY30016.1"/>
    <property type="molecule type" value="Genomic_DNA"/>
</dbReference>
<comment type="caution">
    <text evidence="3">The sequence shown here is derived from an EMBL/GenBank/DDBJ whole genome shotgun (WGS) entry which is preliminary data.</text>
</comment>
<proteinExistence type="predicted"/>
<keyword evidence="4" id="KW-1185">Reference proteome</keyword>
<name>A1ZHK9_MICM2</name>
<sequence>MWVLSLGIITTAEAQRKKKKNNKNTPESTVKQYFKSMKWRNIGPNRGGRAAAVTGVPGKPDLYYMGVTGGGVWKTNDAGTTWKNISDGFFGGSIGAIAVSEYDNNVIYVGGGETTVRGNVSHGDGVWKSVDGGKTWKHMGLKESRHIGRISIHPKNPDIVYVAALGHLFGPHPARGVYRSMNGGNTWKKILFANENAGAFDLILDPNNPRVVYASTWRVRRTPYSLESGGKGSVLWKSTDGGDNWINLHKKSQGLPKGLLGVIGVTVSPVNSNRVWAIIEHKNGGVFRSDNAGKTWIKVNSERKLRQRAWYYSRIYADTKDLDMVYVVNVRFHRSKDGGKTYQSIKTPHGDHHDLWISPDNNQHLIVADDGGAQVSKNHGASWSTYMNQPTAQFYRVSVDNHYPYRLYAGQQDNSAIRILSTARPGNIRAWESTAGGESGHIVADPTNNDIVYGGSYDGFLIKMNHKTKQFKSVDVYPDNPMGWGAKDLKYRFQWNFPIFFSPHDAKTLYTAAQVLFKTTDGGHSWTKISGDLTRNDTTKMKSSGGPITKDNTSVEYYGTIFAACESPYEKGLLWAGSDDGLMHVSRDGGKTWKNVTPKGMPEWVMINSVEPHPTIKGGCYIAGTRYKLDDFKPYLYVTTNYGKTWKKITNGIKDNHFTRVLRADPKRKGLLYAGTEYGVYMSLDDGANWKSLQLNLPQVPITDLAIKNNDLIAATQGRAFWILDDLTPLHQFNDEVKKSTAYLFKPNSTYSGGASRGVSIRYYLKDKPGKDQPVTLELMDGNGKLIAKYTTQKNKSKKPRKENGVTVRKLKVKKGSNSFRWNMRYEGAERFKGMVLWFGGTKGPKAVPGKYKVHLTAAGKTQTQEFEIVKDPRIEASQADLEAQFKFLVEVRDKLTETHQAIKQIRKMKKDIGGVMARLGDNDKMKDVKEMGKAMIKKISTIEKALYQTQNRSPQDPLNYPIRLNNKLSTLATYAGFADSRPTRGLVQVKKDLTAKINVQLNKLKGVISQDVPKFNNLVAQKQIPAIMITDEAKE</sequence>
<dbReference type="Proteomes" id="UP000004095">
    <property type="component" value="Unassembled WGS sequence"/>
</dbReference>
<evidence type="ECO:0000259" key="2">
    <source>
        <dbReference type="Pfam" id="PF15902"/>
    </source>
</evidence>
<dbReference type="Pfam" id="PF15902">
    <property type="entry name" value="Sortilin-Vps10"/>
    <property type="match status" value="2"/>
</dbReference>
<protein>
    <submittedName>
        <fullName evidence="3">BNR/Asp-box repeat domain protein</fullName>
    </submittedName>
</protein>
<dbReference type="SUPFAM" id="SSF50939">
    <property type="entry name" value="Sialidases"/>
    <property type="match status" value="1"/>
</dbReference>
<dbReference type="InterPro" id="IPR036278">
    <property type="entry name" value="Sialidase_sf"/>
</dbReference>
<dbReference type="eggNOG" id="COG4447">
    <property type="taxonomic scope" value="Bacteria"/>
</dbReference>
<dbReference type="GO" id="GO:0010411">
    <property type="term" value="P:xyloglucan metabolic process"/>
    <property type="evidence" value="ECO:0007669"/>
    <property type="project" value="TreeGrafter"/>
</dbReference>
<dbReference type="InterPro" id="IPR052025">
    <property type="entry name" value="Xyloglucanase_GH74"/>
</dbReference>
<evidence type="ECO:0000313" key="4">
    <source>
        <dbReference type="Proteomes" id="UP000004095"/>
    </source>
</evidence>
<dbReference type="SUPFAM" id="SSF110296">
    <property type="entry name" value="Oligoxyloglucan reducing end-specific cellobiohydrolase"/>
    <property type="match status" value="1"/>
</dbReference>
<gene>
    <name evidence="3" type="ORF">M23134_05349</name>
</gene>
<dbReference type="PANTHER" id="PTHR43739:SF5">
    <property type="entry name" value="EXO-ALPHA-SIALIDASE"/>
    <property type="match status" value="1"/>
</dbReference>
<reference evidence="3 4" key="1">
    <citation type="submission" date="2007-01" db="EMBL/GenBank/DDBJ databases">
        <authorList>
            <person name="Haygood M."/>
            <person name="Podell S."/>
            <person name="Anderson C."/>
            <person name="Hopkinson B."/>
            <person name="Roe K."/>
            <person name="Barbeau K."/>
            <person name="Gaasterland T."/>
            <person name="Ferriera S."/>
            <person name="Johnson J."/>
            <person name="Kravitz S."/>
            <person name="Beeson K."/>
            <person name="Sutton G."/>
            <person name="Rogers Y.-H."/>
            <person name="Friedman R."/>
            <person name="Frazier M."/>
            <person name="Venter J.C."/>
        </authorList>
    </citation>
    <scope>NUCLEOTIDE SEQUENCE [LARGE SCALE GENOMIC DNA]</scope>
    <source>
        <strain evidence="3 4">ATCC 23134</strain>
    </source>
</reference>
<evidence type="ECO:0000256" key="1">
    <source>
        <dbReference type="ARBA" id="ARBA00022737"/>
    </source>
</evidence>
<dbReference type="Gene3D" id="2.130.10.10">
    <property type="entry name" value="YVTN repeat-like/Quinoprotein amine dehydrogenase"/>
    <property type="match status" value="4"/>
</dbReference>
<dbReference type="CDD" id="cd15482">
    <property type="entry name" value="Sialidase_non-viral"/>
    <property type="match status" value="3"/>
</dbReference>
<organism evidence="3 4">
    <name type="scientific">Microscilla marina ATCC 23134</name>
    <dbReference type="NCBI Taxonomy" id="313606"/>
    <lineage>
        <taxon>Bacteria</taxon>
        <taxon>Pseudomonadati</taxon>
        <taxon>Bacteroidota</taxon>
        <taxon>Cytophagia</taxon>
        <taxon>Cytophagales</taxon>
        <taxon>Microscillaceae</taxon>
        <taxon>Microscilla</taxon>
    </lineage>
</organism>
<dbReference type="InterPro" id="IPR031778">
    <property type="entry name" value="Sortilin_N"/>
</dbReference>
<feature type="domain" description="Sortilin N-terminal" evidence="2">
    <location>
        <begin position="126"/>
        <end position="252"/>
    </location>
</feature>
<dbReference type="AlphaFoldDB" id="A1ZHK9"/>
<evidence type="ECO:0000313" key="3">
    <source>
        <dbReference type="EMBL" id="EAY30016.1"/>
    </source>
</evidence>
<dbReference type="PANTHER" id="PTHR43739">
    <property type="entry name" value="XYLOGLUCANASE (EUROFUNG)"/>
    <property type="match status" value="1"/>
</dbReference>
<accession>A1ZHK9</accession>
<keyword evidence="1" id="KW-0677">Repeat</keyword>